<keyword evidence="2 4" id="KW-0547">Nucleotide-binding</keyword>
<accession>A0A348HBG1</accession>
<protein>
    <recommendedName>
        <fullName evidence="4">5-formyltetrahydrofolate cyclo-ligase</fullName>
        <ecNumber evidence="4">6.3.3.2</ecNumber>
    </recommendedName>
</protein>
<evidence type="ECO:0000256" key="4">
    <source>
        <dbReference type="RuleBase" id="RU361279"/>
    </source>
</evidence>
<dbReference type="PANTHER" id="PTHR23407:SF1">
    <property type="entry name" value="5-FORMYLTETRAHYDROFOLATE CYCLO-LIGASE"/>
    <property type="match status" value="1"/>
</dbReference>
<dbReference type="STRING" id="1123510.GCA_000620025_00250"/>
<dbReference type="Gene3D" id="3.40.50.10420">
    <property type="entry name" value="NagB/RpiA/CoA transferase-like"/>
    <property type="match status" value="1"/>
</dbReference>
<reference evidence="5 6" key="1">
    <citation type="submission" date="2018-09" db="EMBL/GenBank/DDBJ databases">
        <title>Zymobacter palmae IAM14233 (=T109) whole genome analysis.</title>
        <authorList>
            <person name="Yanase H."/>
        </authorList>
    </citation>
    <scope>NUCLEOTIDE SEQUENCE [LARGE SCALE GENOMIC DNA]</scope>
    <source>
        <strain evidence="5 6">IAM14233</strain>
    </source>
</reference>
<evidence type="ECO:0000256" key="3">
    <source>
        <dbReference type="ARBA" id="ARBA00022840"/>
    </source>
</evidence>
<name>A0A348HBG1_9GAMM</name>
<dbReference type="InterPro" id="IPR002698">
    <property type="entry name" value="FTHF_cligase"/>
</dbReference>
<comment type="similarity">
    <text evidence="1 4">Belongs to the 5-formyltetrahydrofolate cyclo-ligase family.</text>
</comment>
<keyword evidence="5" id="KW-0436">Ligase</keyword>
<dbReference type="RefSeq" id="WP_084261709.1">
    <property type="nucleotide sequence ID" value="NZ_AP018933.1"/>
</dbReference>
<dbReference type="Proteomes" id="UP000267342">
    <property type="component" value="Chromosome"/>
</dbReference>
<dbReference type="GO" id="GO:0030272">
    <property type="term" value="F:5-formyltetrahydrofolate cyclo-ligase activity"/>
    <property type="evidence" value="ECO:0007669"/>
    <property type="project" value="UniProtKB-EC"/>
</dbReference>
<dbReference type="GO" id="GO:0046872">
    <property type="term" value="F:metal ion binding"/>
    <property type="evidence" value="ECO:0007669"/>
    <property type="project" value="UniProtKB-KW"/>
</dbReference>
<dbReference type="NCBIfam" id="TIGR02727">
    <property type="entry name" value="MTHFS_bact"/>
    <property type="match status" value="1"/>
</dbReference>
<sequence>MPLRSSRAVPRLRYRPQRAGRLIHDRLVPVRPIARIHSSVASPICPSIPTSSCAQSRASLRRELRQRRRHLTSRQQRQAARGMVAQLLRHGALRRAQRVALYLPADGELDPMPLIHWLQRFNISVYVPVLRPSVTPGLWFIKLTRHTRLTRNRFGLLEPVLPHHACPAHKCSAWALDIVLMPLVGFDAQGARLGMGGGFYDRTFSRARYAERAFKRPRLIGLAHDVQEVAALPTEAWDVPLDMIVTGTRCLYPQ</sequence>
<organism evidence="5 6">
    <name type="scientific">Zymobacter palmae</name>
    <dbReference type="NCBI Taxonomy" id="33074"/>
    <lineage>
        <taxon>Bacteria</taxon>
        <taxon>Pseudomonadati</taxon>
        <taxon>Pseudomonadota</taxon>
        <taxon>Gammaproteobacteria</taxon>
        <taxon>Oceanospirillales</taxon>
        <taxon>Halomonadaceae</taxon>
        <taxon>Zymobacter group</taxon>
        <taxon>Zymobacter</taxon>
    </lineage>
</organism>
<dbReference type="InterPro" id="IPR037171">
    <property type="entry name" value="NagB/RpiA_transferase-like"/>
</dbReference>
<dbReference type="PANTHER" id="PTHR23407">
    <property type="entry name" value="ATPASE INHIBITOR/5-FORMYLTETRAHYDROFOLATE CYCLO-LIGASE"/>
    <property type="match status" value="1"/>
</dbReference>
<dbReference type="EMBL" id="AP018933">
    <property type="protein sequence ID" value="BBG28963.1"/>
    <property type="molecule type" value="Genomic_DNA"/>
</dbReference>
<dbReference type="OrthoDB" id="9801938at2"/>
<keyword evidence="3 4" id="KW-0067">ATP-binding</keyword>
<evidence type="ECO:0000256" key="1">
    <source>
        <dbReference type="ARBA" id="ARBA00010638"/>
    </source>
</evidence>
<dbReference type="GO" id="GO:0009396">
    <property type="term" value="P:folic acid-containing compound biosynthetic process"/>
    <property type="evidence" value="ECO:0007669"/>
    <property type="project" value="TreeGrafter"/>
</dbReference>
<dbReference type="GO" id="GO:0035999">
    <property type="term" value="P:tetrahydrofolate interconversion"/>
    <property type="evidence" value="ECO:0007669"/>
    <property type="project" value="TreeGrafter"/>
</dbReference>
<dbReference type="EC" id="6.3.3.2" evidence="4"/>
<comment type="catalytic activity">
    <reaction evidence="4">
        <text>(6S)-5-formyl-5,6,7,8-tetrahydrofolate + ATP = (6R)-5,10-methenyltetrahydrofolate + ADP + phosphate</text>
        <dbReference type="Rhea" id="RHEA:10488"/>
        <dbReference type="ChEBI" id="CHEBI:30616"/>
        <dbReference type="ChEBI" id="CHEBI:43474"/>
        <dbReference type="ChEBI" id="CHEBI:57455"/>
        <dbReference type="ChEBI" id="CHEBI:57457"/>
        <dbReference type="ChEBI" id="CHEBI:456216"/>
        <dbReference type="EC" id="6.3.3.2"/>
    </reaction>
</comment>
<dbReference type="KEGG" id="zpl:ZBT109_0165"/>
<dbReference type="SUPFAM" id="SSF100950">
    <property type="entry name" value="NagB/RpiA/CoA transferase-like"/>
    <property type="match status" value="1"/>
</dbReference>
<gene>
    <name evidence="5" type="ORF">ZBT109_0165</name>
</gene>
<keyword evidence="4" id="KW-0460">Magnesium</keyword>
<dbReference type="InterPro" id="IPR024185">
    <property type="entry name" value="FTHF_cligase-like_sf"/>
</dbReference>
<proteinExistence type="inferred from homology"/>
<dbReference type="GO" id="GO:0005524">
    <property type="term" value="F:ATP binding"/>
    <property type="evidence" value="ECO:0007669"/>
    <property type="project" value="UniProtKB-KW"/>
</dbReference>
<evidence type="ECO:0000256" key="2">
    <source>
        <dbReference type="ARBA" id="ARBA00022741"/>
    </source>
</evidence>
<evidence type="ECO:0000313" key="6">
    <source>
        <dbReference type="Proteomes" id="UP000267342"/>
    </source>
</evidence>
<evidence type="ECO:0000313" key="5">
    <source>
        <dbReference type="EMBL" id="BBG28963.1"/>
    </source>
</evidence>
<dbReference type="AlphaFoldDB" id="A0A348HBG1"/>
<comment type="cofactor">
    <cofactor evidence="4">
        <name>Mg(2+)</name>
        <dbReference type="ChEBI" id="CHEBI:18420"/>
    </cofactor>
</comment>
<keyword evidence="6" id="KW-1185">Reference proteome</keyword>
<keyword evidence="4" id="KW-0479">Metal-binding</keyword>
<dbReference type="Pfam" id="PF01812">
    <property type="entry name" value="5-FTHF_cyc-lig"/>
    <property type="match status" value="1"/>
</dbReference>